<dbReference type="PANTHER" id="PTHR30346:SF26">
    <property type="entry name" value="HYDROGEN PEROXIDE-INDUCIBLE GENES ACTIVATOR"/>
    <property type="match status" value="1"/>
</dbReference>
<comment type="similarity">
    <text evidence="1">Belongs to the LysR transcriptional regulatory family.</text>
</comment>
<keyword evidence="3" id="KW-0238">DNA-binding</keyword>
<evidence type="ECO:0000256" key="5">
    <source>
        <dbReference type="ARBA" id="ARBA00023163"/>
    </source>
</evidence>
<evidence type="ECO:0000256" key="3">
    <source>
        <dbReference type="ARBA" id="ARBA00023125"/>
    </source>
</evidence>
<dbReference type="SUPFAM" id="SSF53850">
    <property type="entry name" value="Periplasmic binding protein-like II"/>
    <property type="match status" value="1"/>
</dbReference>
<feature type="domain" description="HTH lysR-type" evidence="6">
    <location>
        <begin position="6"/>
        <end position="62"/>
    </location>
</feature>
<dbReference type="GO" id="GO:0032993">
    <property type="term" value="C:protein-DNA complex"/>
    <property type="evidence" value="ECO:0007669"/>
    <property type="project" value="TreeGrafter"/>
</dbReference>
<evidence type="ECO:0000313" key="7">
    <source>
        <dbReference type="EMBL" id="CAD0321756.1"/>
    </source>
</evidence>
<dbReference type="InterPro" id="IPR000847">
    <property type="entry name" value="LysR_HTH_N"/>
</dbReference>
<keyword evidence="4" id="KW-0010">Activator</keyword>
<dbReference type="RefSeq" id="WP_016901552.1">
    <property type="nucleotide sequence ID" value="NZ_CP012251.1"/>
</dbReference>
<gene>
    <name evidence="8" type="ORF">XSP_001476</name>
    <name evidence="7" type="ORF">XSP_001488</name>
</gene>
<evidence type="ECO:0000259" key="6">
    <source>
        <dbReference type="PROSITE" id="PS50931"/>
    </source>
</evidence>
<evidence type="ECO:0000256" key="4">
    <source>
        <dbReference type="ARBA" id="ARBA00023159"/>
    </source>
</evidence>
<dbReference type="Gene3D" id="3.40.190.10">
    <property type="entry name" value="Periplasmic binding protein-like II"/>
    <property type="match status" value="2"/>
</dbReference>
<evidence type="ECO:0000256" key="1">
    <source>
        <dbReference type="ARBA" id="ARBA00009437"/>
    </source>
</evidence>
<dbReference type="EMBL" id="LR824643">
    <property type="protein sequence ID" value="CAD0321756.1"/>
    <property type="molecule type" value="Genomic_DNA"/>
</dbReference>
<evidence type="ECO:0000256" key="2">
    <source>
        <dbReference type="ARBA" id="ARBA00023015"/>
    </source>
</evidence>
<dbReference type="PROSITE" id="PS50931">
    <property type="entry name" value="HTH_LYSR"/>
    <property type="match status" value="1"/>
</dbReference>
<sequence>MPRPRTTIRQLSYFVALADTGSFTRAAEQMGVSQPSLSQQIRALETIVGAALFERGVPAILTPLGRDLLERARSILLDVADLEDVRATSADTLIGTIRLGVSPTLGAYLMPSLVARLHREHPALRVHVREGLPTALASGLASGVHDLILAQLPVTGRGLHSERLFREPLHVTMAADHPLRAKTCITPADLRGANLLTLMPEYRLAEQVAAIAMDVGANVLRDYEGTSLDAIRQMAGMGMGLALLPDLYVRQEIREGDDVVVRPIKGGRYYREIGLLWRQGAGRAPAFGLIANLLRAVAA</sequence>
<dbReference type="GO" id="GO:0003700">
    <property type="term" value="F:DNA-binding transcription factor activity"/>
    <property type="evidence" value="ECO:0007669"/>
    <property type="project" value="InterPro"/>
</dbReference>
<proteinExistence type="inferred from homology"/>
<dbReference type="PANTHER" id="PTHR30346">
    <property type="entry name" value="TRANSCRIPTIONAL DUAL REGULATOR HCAR-RELATED"/>
    <property type="match status" value="1"/>
</dbReference>
<dbReference type="InterPro" id="IPR036390">
    <property type="entry name" value="WH_DNA-bd_sf"/>
</dbReference>
<dbReference type="GO" id="GO:0003677">
    <property type="term" value="F:DNA binding"/>
    <property type="evidence" value="ECO:0007669"/>
    <property type="project" value="UniProtKB-KW"/>
</dbReference>
<dbReference type="InterPro" id="IPR005119">
    <property type="entry name" value="LysR_subst-bd"/>
</dbReference>
<dbReference type="CDD" id="cd08411">
    <property type="entry name" value="PBP2_OxyR"/>
    <property type="match status" value="1"/>
</dbReference>
<dbReference type="SUPFAM" id="SSF46785">
    <property type="entry name" value="Winged helix' DNA-binding domain"/>
    <property type="match status" value="1"/>
</dbReference>
<keyword evidence="5" id="KW-0804">Transcription</keyword>
<organism evidence="7">
    <name type="scientific">Xanthomonas campestris pv. juglandis</name>
    <name type="common">Xanthomonas arboricola pv. juglandis</name>
    <dbReference type="NCBI Taxonomy" id="195709"/>
    <lineage>
        <taxon>Bacteria</taxon>
        <taxon>Pseudomonadati</taxon>
        <taxon>Pseudomonadota</taxon>
        <taxon>Gammaproteobacteria</taxon>
        <taxon>Lysobacterales</taxon>
        <taxon>Lysobacteraceae</taxon>
        <taxon>Xanthomonas</taxon>
    </lineage>
</organism>
<dbReference type="Gene3D" id="1.10.10.10">
    <property type="entry name" value="Winged helix-like DNA-binding domain superfamily/Winged helix DNA-binding domain"/>
    <property type="match status" value="1"/>
</dbReference>
<keyword evidence="2" id="KW-0805">Transcription regulation</keyword>
<protein>
    <submittedName>
        <fullName evidence="7">Hydrogen peroxide-inducible genes activator</fullName>
    </submittedName>
</protein>
<dbReference type="Pfam" id="PF00126">
    <property type="entry name" value="HTH_1"/>
    <property type="match status" value="1"/>
</dbReference>
<dbReference type="PRINTS" id="PR00039">
    <property type="entry name" value="HTHLYSR"/>
</dbReference>
<dbReference type="AlphaFoldDB" id="A0A2N7V3J9"/>
<accession>A0A2N7V3J9</accession>
<evidence type="ECO:0000313" key="9">
    <source>
        <dbReference type="Proteomes" id="UP000514411"/>
    </source>
</evidence>
<dbReference type="Proteomes" id="UP000514411">
    <property type="component" value="Chromosome"/>
</dbReference>
<dbReference type="FunFam" id="1.10.10.10:FF:000001">
    <property type="entry name" value="LysR family transcriptional regulator"/>
    <property type="match status" value="1"/>
</dbReference>
<reference evidence="7 9" key="1">
    <citation type="submission" date="2020-07" db="EMBL/GenBank/DDBJ databases">
        <authorList>
            <person name="Teixeira M."/>
        </authorList>
    </citation>
    <scope>NUCLEOTIDE SEQUENCE</scope>
    <source>
        <strain evidence="8">3</strain>
        <strain evidence="7">Xanthomonas arboricola pv. juglandis CPBF 427</strain>
    </source>
</reference>
<dbReference type="InterPro" id="IPR036388">
    <property type="entry name" value="WH-like_DNA-bd_sf"/>
</dbReference>
<dbReference type="OrthoDB" id="9775392at2"/>
<dbReference type="EMBL" id="LR861807">
    <property type="protein sequence ID" value="CAD1790104.1"/>
    <property type="molecule type" value="Genomic_DNA"/>
</dbReference>
<evidence type="ECO:0000313" key="8">
    <source>
        <dbReference type="EMBL" id="CAD1790104.1"/>
    </source>
</evidence>
<name>A0A2N7V3J9_XANCJ</name>
<dbReference type="Pfam" id="PF03466">
    <property type="entry name" value="LysR_substrate"/>
    <property type="match status" value="1"/>
</dbReference>